<comment type="caution">
    <text evidence="2">The sequence shown here is derived from an EMBL/GenBank/DDBJ whole genome shotgun (WGS) entry which is preliminary data.</text>
</comment>
<organism evidence="2 3">
    <name type="scientific">Linnemannia gamsii</name>
    <dbReference type="NCBI Taxonomy" id="64522"/>
    <lineage>
        <taxon>Eukaryota</taxon>
        <taxon>Fungi</taxon>
        <taxon>Fungi incertae sedis</taxon>
        <taxon>Mucoromycota</taxon>
        <taxon>Mortierellomycotina</taxon>
        <taxon>Mortierellomycetes</taxon>
        <taxon>Mortierellales</taxon>
        <taxon>Mortierellaceae</taxon>
        <taxon>Linnemannia</taxon>
    </lineage>
</organism>
<sequence>MGILRPSSDNLYGLMNADRYQFTGTGGWPKNMVLVKSNASPTVDSQGVVTFVGISYIYNITKPYSEYITALRYDPAGVSDPAMSQGTGSWSILTLNPAFGQNSGPLTTLAVLKDASNANSKFNTSVCLTTTIEDTDFFVAITATGGQPFALIQEDESYVTGQLQHSLTLAGPNFATFEGGADAVIPEKFGYDPATSNPANCRPAAVAAALPLKILIPIVAAALFIGVDIIYGLVKCCQGCYMVSKDIVNGEVPRGVVATNDLAVPAKKEEEAVGAGAGDLAYPVMSEHQPATTYSPYGTPLSPPAAEQDNGLGYPFVDAPSNAIQQSVPLATHDTAAAAPLTPVLGSPPSPTIPRHSRPDL</sequence>
<dbReference type="EMBL" id="JAAAIN010000157">
    <property type="protein sequence ID" value="KAG0319219.1"/>
    <property type="molecule type" value="Genomic_DNA"/>
</dbReference>
<keyword evidence="3" id="KW-1185">Reference proteome</keyword>
<dbReference type="Proteomes" id="UP000823405">
    <property type="component" value="Unassembled WGS sequence"/>
</dbReference>
<accession>A0A9P6RFU0</accession>
<feature type="region of interest" description="Disordered" evidence="1">
    <location>
        <begin position="325"/>
        <end position="361"/>
    </location>
</feature>
<proteinExistence type="predicted"/>
<evidence type="ECO:0000256" key="1">
    <source>
        <dbReference type="SAM" id="MobiDB-lite"/>
    </source>
</evidence>
<gene>
    <name evidence="2" type="ORF">BGZ97_002565</name>
</gene>
<evidence type="ECO:0000313" key="2">
    <source>
        <dbReference type="EMBL" id="KAG0319219.1"/>
    </source>
</evidence>
<name>A0A9P6RFU0_9FUNG</name>
<evidence type="ECO:0000313" key="3">
    <source>
        <dbReference type="Proteomes" id="UP000823405"/>
    </source>
</evidence>
<reference evidence="2" key="1">
    <citation type="journal article" date="2020" name="Fungal Divers.">
        <title>Resolving the Mortierellaceae phylogeny through synthesis of multi-gene phylogenetics and phylogenomics.</title>
        <authorList>
            <person name="Vandepol N."/>
            <person name="Liber J."/>
            <person name="Desiro A."/>
            <person name="Na H."/>
            <person name="Kennedy M."/>
            <person name="Barry K."/>
            <person name="Grigoriev I.V."/>
            <person name="Miller A.N."/>
            <person name="O'Donnell K."/>
            <person name="Stajich J.E."/>
            <person name="Bonito G."/>
        </authorList>
    </citation>
    <scope>NUCLEOTIDE SEQUENCE</scope>
    <source>
        <strain evidence="2">NVP60</strain>
    </source>
</reference>
<dbReference type="OrthoDB" id="2429770at2759"/>
<protein>
    <submittedName>
        <fullName evidence="2">Uncharacterized protein</fullName>
    </submittedName>
</protein>
<feature type="region of interest" description="Disordered" evidence="1">
    <location>
        <begin position="293"/>
        <end position="312"/>
    </location>
</feature>
<dbReference type="AlphaFoldDB" id="A0A9P6RFU0"/>